<evidence type="ECO:0000256" key="2">
    <source>
        <dbReference type="ARBA" id="ARBA00022679"/>
    </source>
</evidence>
<dbReference type="PANTHER" id="PTHR21599">
    <property type="entry name" value="GLYCERATE KINASE"/>
    <property type="match status" value="1"/>
</dbReference>
<dbReference type="NCBIfam" id="TIGR00045">
    <property type="entry name" value="glycerate kinase"/>
    <property type="match status" value="1"/>
</dbReference>
<keyword evidence="6" id="KW-1185">Reference proteome</keyword>
<reference evidence="5 6" key="1">
    <citation type="submission" date="2018-09" db="EMBL/GenBank/DDBJ databases">
        <title>Cohnella cavernae sp. nov., isolated from a karst cave.</title>
        <authorList>
            <person name="Zhu H."/>
        </authorList>
    </citation>
    <scope>NUCLEOTIDE SEQUENCE [LARGE SCALE GENOMIC DNA]</scope>
    <source>
        <strain evidence="5 6">K2E09-144</strain>
    </source>
</reference>
<dbReference type="GO" id="GO:0031388">
    <property type="term" value="P:organic acid phosphorylation"/>
    <property type="evidence" value="ECO:0007669"/>
    <property type="project" value="UniProtKB-UniRule"/>
</dbReference>
<dbReference type="InterPro" id="IPR036129">
    <property type="entry name" value="Glycerate_kinase_sf"/>
</dbReference>
<dbReference type="Gene3D" id="3.40.50.10350">
    <property type="entry name" value="Glycerate kinase, domain 1"/>
    <property type="match status" value="1"/>
</dbReference>
<evidence type="ECO:0000256" key="3">
    <source>
        <dbReference type="ARBA" id="ARBA00022777"/>
    </source>
</evidence>
<dbReference type="OrthoDB" id="9774290at2"/>
<dbReference type="Pfam" id="PF02595">
    <property type="entry name" value="Gly_kinase"/>
    <property type="match status" value="1"/>
</dbReference>
<proteinExistence type="inferred from homology"/>
<comment type="caution">
    <text evidence="5">The sequence shown here is derived from an EMBL/GenBank/DDBJ whole genome shotgun (WGS) entry which is preliminary data.</text>
</comment>
<organism evidence="5 6">
    <name type="scientific">Cohnella faecalis</name>
    <dbReference type="NCBI Taxonomy" id="2315694"/>
    <lineage>
        <taxon>Bacteria</taxon>
        <taxon>Bacillati</taxon>
        <taxon>Bacillota</taxon>
        <taxon>Bacilli</taxon>
        <taxon>Bacillales</taxon>
        <taxon>Paenibacillaceae</taxon>
        <taxon>Cohnella</taxon>
    </lineage>
</organism>
<evidence type="ECO:0000256" key="1">
    <source>
        <dbReference type="ARBA" id="ARBA00006284"/>
    </source>
</evidence>
<evidence type="ECO:0000313" key="5">
    <source>
        <dbReference type="EMBL" id="RIE01313.1"/>
    </source>
</evidence>
<dbReference type="InterPro" id="IPR004381">
    <property type="entry name" value="Glycerate_kinase"/>
</dbReference>
<dbReference type="SUPFAM" id="SSF110738">
    <property type="entry name" value="Glycerate kinase I"/>
    <property type="match status" value="1"/>
</dbReference>
<accession>A0A398CF07</accession>
<comment type="similarity">
    <text evidence="1 4">Belongs to the glycerate kinase type-1 family.</text>
</comment>
<dbReference type="Gene3D" id="3.90.1510.10">
    <property type="entry name" value="Glycerate kinase, domain 2"/>
    <property type="match status" value="1"/>
</dbReference>
<protein>
    <submittedName>
        <fullName evidence="5">Glycerate kinase</fullName>
    </submittedName>
</protein>
<dbReference type="InterPro" id="IPR018193">
    <property type="entry name" value="Glyc_kinase_flavodox-like_fold"/>
</dbReference>
<dbReference type="EMBL" id="QXJM01000040">
    <property type="protein sequence ID" value="RIE01313.1"/>
    <property type="molecule type" value="Genomic_DNA"/>
</dbReference>
<evidence type="ECO:0000256" key="4">
    <source>
        <dbReference type="PIRNR" id="PIRNR006078"/>
    </source>
</evidence>
<dbReference type="AlphaFoldDB" id="A0A398CF07"/>
<sequence>MKIVVAPDKFKGSLTAKQVAEAIRRGLLDAHPNWNVRTFPMADGGDGTMECLVDATGGHYGSTVAKDPIGRSRNVEYGILGDGLTCVAELASSSGLTLLAPHERDPLRASTFGFGQLIRAGLDAGARRFILCLGGSATNDGGAGMLQALGFGLLGDKGLPIGLGGEELRGLRILTRDGADPRLTQCEWIAACDVNNPLLGLHGASAVFGPQKGATAEMVGRLDEALSNWADILTATTGIRVHDMPGAGAAGGVAAALAAALGARLAPGVRICLEASGIERELAGADLVITGEGRIDSQTLSGKTPLGVAQAARNFGVPVLLVGGDIADDVTLEHWQQYGVRRIIGLREKEMSMLEAISQASRLLENRMFCFFRDESEKFFLA</sequence>
<evidence type="ECO:0000313" key="6">
    <source>
        <dbReference type="Proteomes" id="UP000266340"/>
    </source>
</evidence>
<dbReference type="Proteomes" id="UP000266340">
    <property type="component" value="Unassembled WGS sequence"/>
</dbReference>
<dbReference type="RefSeq" id="WP_119151572.1">
    <property type="nucleotide sequence ID" value="NZ_JBHSOV010000041.1"/>
</dbReference>
<dbReference type="PANTHER" id="PTHR21599:SF0">
    <property type="entry name" value="GLYCERATE KINASE"/>
    <property type="match status" value="1"/>
</dbReference>
<keyword evidence="2 4" id="KW-0808">Transferase</keyword>
<dbReference type="GO" id="GO:0008887">
    <property type="term" value="F:glycerate kinase activity"/>
    <property type="evidence" value="ECO:0007669"/>
    <property type="project" value="UniProtKB-UniRule"/>
</dbReference>
<name>A0A398CF07_9BACL</name>
<dbReference type="PIRSF" id="PIRSF006078">
    <property type="entry name" value="GlxK"/>
    <property type="match status" value="1"/>
</dbReference>
<keyword evidence="3 4" id="KW-0418">Kinase</keyword>
<dbReference type="InterPro" id="IPR018197">
    <property type="entry name" value="Glycerate_kinase_RE-like"/>
</dbReference>
<gene>
    <name evidence="5" type="ORF">D3H35_23305</name>
</gene>